<gene>
    <name evidence="2" type="ORF">DS843_20415</name>
</gene>
<dbReference type="OrthoDB" id="6917259at2"/>
<keyword evidence="3" id="KW-1185">Reference proteome</keyword>
<protein>
    <recommendedName>
        <fullName evidence="1">TniQ domain-containing protein</fullName>
    </recommendedName>
</protein>
<dbReference type="EMBL" id="QOKW01000018">
    <property type="protein sequence ID" value="KAA0678225.1"/>
    <property type="molecule type" value="Genomic_DNA"/>
</dbReference>
<sequence length="504" mass="57069">MRMVQTFPIAPRPIAGELLSSWRARIACRYGLEGWELTPAVLFGRHSEGAYQRDIDWAPSAEDIRFLAASSRLDRETVAAMALSQRGWPRPWACWERAPDDTTAWGPYGRVEVAWCPACLRHDRQAARDAWLRRDWAIAARGLCATHGLPLEQRCHFCDGWQPQRWVTLADSAVLLCGHCGRFLDEAVGDEDRGGGLTRPCALDDWANLRAFEEHLAAVLDGHEPDDCWAGRSSRHAFLDLVEDLARLLCHLNMANGDDWALINRIVQPPWPTRWQDRLRCSSAYPLATVPVWWRRALLSAVARLLTESASERGYGFSWLEDVLPPRPLSIGMLYTELDDVGRRMLVDRSSRWPARPQAAALTAVRTVQEEAAAIARKTLLDWQAAAHRRQERERKAALAAQRRERQRLLRILNTLFREARRGPVQGNLANRVIGRAPLSLAETGVPGFGLRSASVYRRMAEDILRGPVWQASRRLEAKDRIKLLGRLARQALNDEPASHRSPE</sequence>
<dbReference type="Proteomes" id="UP000480854">
    <property type="component" value="Unassembled WGS sequence"/>
</dbReference>
<comment type="caution">
    <text evidence="2">The sequence shown here is derived from an EMBL/GenBank/DDBJ whole genome shotgun (WGS) entry which is preliminary data.</text>
</comment>
<dbReference type="AlphaFoldDB" id="A0A9W7KR96"/>
<accession>A0A9W7KR96</accession>
<dbReference type="InterPro" id="IPR009492">
    <property type="entry name" value="TniQ"/>
</dbReference>
<evidence type="ECO:0000259" key="1">
    <source>
        <dbReference type="Pfam" id="PF06527"/>
    </source>
</evidence>
<evidence type="ECO:0000313" key="3">
    <source>
        <dbReference type="Proteomes" id="UP000480854"/>
    </source>
</evidence>
<dbReference type="Pfam" id="PF06527">
    <property type="entry name" value="TniQ"/>
    <property type="match status" value="1"/>
</dbReference>
<proteinExistence type="predicted"/>
<reference evidence="2 3" key="1">
    <citation type="submission" date="2018-07" db="EMBL/GenBank/DDBJ databases">
        <title>Genome sequence of Azospirillum sp. ATCC 49961.</title>
        <authorList>
            <person name="Sant'Anna F.H."/>
            <person name="Baldani J.I."/>
            <person name="Zilli J.E."/>
            <person name="Reis V.M."/>
            <person name="Hartmann A."/>
            <person name="Cruz L."/>
            <person name="de Souza E.M."/>
            <person name="de Oliveira Pedrosa F."/>
            <person name="Passaglia L.M.P."/>
        </authorList>
    </citation>
    <scope>NUCLEOTIDE SEQUENCE [LARGE SCALE GENOMIC DNA]</scope>
    <source>
        <strain evidence="2 3">ATCC 49961</strain>
    </source>
</reference>
<feature type="domain" description="TniQ" evidence="1">
    <location>
        <begin position="8"/>
        <end position="151"/>
    </location>
</feature>
<name>A0A9W7KR96_9PROT</name>
<evidence type="ECO:0000313" key="2">
    <source>
        <dbReference type="EMBL" id="KAA0678225.1"/>
    </source>
</evidence>
<organism evidence="2 3">
    <name type="scientific">Roseomonas genomospecies 6</name>
    <dbReference type="NCBI Taxonomy" id="214106"/>
    <lineage>
        <taxon>Bacteria</taxon>
        <taxon>Pseudomonadati</taxon>
        <taxon>Pseudomonadota</taxon>
        <taxon>Alphaproteobacteria</taxon>
        <taxon>Acetobacterales</taxon>
        <taxon>Roseomonadaceae</taxon>
        <taxon>Roseomonas</taxon>
    </lineage>
</organism>